<accession>A0A7X6N5D7</accession>
<organism evidence="2 3">
    <name type="scientific">Periweissella fabalis</name>
    <dbReference type="NCBI Taxonomy" id="1070421"/>
    <lineage>
        <taxon>Bacteria</taxon>
        <taxon>Bacillati</taxon>
        <taxon>Bacillota</taxon>
        <taxon>Bacilli</taxon>
        <taxon>Lactobacillales</taxon>
        <taxon>Lactobacillaceae</taxon>
        <taxon>Periweissella</taxon>
    </lineage>
</organism>
<dbReference type="EMBL" id="JAAXPN010000013">
    <property type="protein sequence ID" value="NKZ24987.1"/>
    <property type="molecule type" value="Genomic_DNA"/>
</dbReference>
<dbReference type="PANTHER" id="PTHR43581:SF4">
    <property type="entry name" value="ATP_GTP PHOSPHATASE"/>
    <property type="match status" value="1"/>
</dbReference>
<name>A0A7X6N5D7_9LACO</name>
<sequence length="451" mass="51094">MFSDIIPHVDKRVSTEIRKAALKSAAESGKLDTIEISINNKGALKDISSAIYSNLPIYQLFKADRSNNDGDSEIQDPINAIIKVSLAQQHIQRQLESVSKDIENSVKNITDTTVNMLQDMNPSIASDLDANFKTPNWSSVFKFSLDTNSGIPLNKRGSGVRRLILLNFFRSEAKRKLDDAEKENAHNLDIIYAFEEPETAQHPKFQKMLIDSFKTISESKQIQVFITTHSPSIAQIVPKDGIRLIKKDNNDINILSNQEAISGVIDQLGILPNIKLYPDQIECAVFVEGPSDIEFFEYIYNMLSTKKDVEKEKTIFVSGGGTSIVDAVNLKFVGQLRLKKKIMIVDGDDSGKKDISRLDENDDVTTIQLQRSTIEFYLPYNDVKQAFSNRPQIHFSTTEEEWTSGEDQYKLTGKQKSIIKKLDLYSKFNFENLRQDIKIELLEIISTIDRN</sequence>
<dbReference type="GO" id="GO:0005524">
    <property type="term" value="F:ATP binding"/>
    <property type="evidence" value="ECO:0007669"/>
    <property type="project" value="UniProtKB-KW"/>
</dbReference>
<keyword evidence="2" id="KW-0067">ATP-binding</keyword>
<evidence type="ECO:0000313" key="2">
    <source>
        <dbReference type="EMBL" id="NKZ24987.1"/>
    </source>
</evidence>
<dbReference type="SUPFAM" id="SSF52540">
    <property type="entry name" value="P-loop containing nucleoside triphosphate hydrolases"/>
    <property type="match status" value="1"/>
</dbReference>
<dbReference type="Proteomes" id="UP000549765">
    <property type="component" value="Unassembled WGS sequence"/>
</dbReference>
<keyword evidence="3" id="KW-1185">Reference proteome</keyword>
<dbReference type="InterPro" id="IPR027417">
    <property type="entry name" value="P-loop_NTPase"/>
</dbReference>
<dbReference type="AlphaFoldDB" id="A0A7X6N5D7"/>
<gene>
    <name evidence="2" type="ORF">HF964_09340</name>
</gene>
<dbReference type="PANTHER" id="PTHR43581">
    <property type="entry name" value="ATP/GTP PHOSPHATASE"/>
    <property type="match status" value="1"/>
</dbReference>
<comment type="caution">
    <text evidence="2">The sequence shown here is derived from an EMBL/GenBank/DDBJ whole genome shotgun (WGS) entry which is preliminary data.</text>
</comment>
<dbReference type="Pfam" id="PF13175">
    <property type="entry name" value="AAA_15"/>
    <property type="match status" value="1"/>
</dbReference>
<protein>
    <submittedName>
        <fullName evidence="2">ATP-binding protein</fullName>
    </submittedName>
</protein>
<evidence type="ECO:0000313" key="3">
    <source>
        <dbReference type="Proteomes" id="UP000549765"/>
    </source>
</evidence>
<keyword evidence="2" id="KW-0547">Nucleotide-binding</keyword>
<reference evidence="2 3" key="1">
    <citation type="submission" date="2020-04" db="EMBL/GenBank/DDBJ databases">
        <title>MicrobeNet Type strains.</title>
        <authorList>
            <person name="Nicholson A.C."/>
        </authorList>
    </citation>
    <scope>NUCLEOTIDE SEQUENCE [LARGE SCALE GENOMIC DNA]</scope>
    <source>
        <strain evidence="2 3">CCUG 61472</strain>
    </source>
</reference>
<dbReference type="Gene3D" id="3.40.50.300">
    <property type="entry name" value="P-loop containing nucleotide triphosphate hydrolases"/>
    <property type="match status" value="1"/>
</dbReference>
<proteinExistence type="predicted"/>
<dbReference type="InterPro" id="IPR051396">
    <property type="entry name" value="Bact_Antivir_Def_Nuclease"/>
</dbReference>
<dbReference type="InterPro" id="IPR041685">
    <property type="entry name" value="AAA_GajA/Old/RecF-like"/>
</dbReference>
<evidence type="ECO:0000259" key="1">
    <source>
        <dbReference type="Pfam" id="PF13175"/>
    </source>
</evidence>
<dbReference type="RefSeq" id="WP_168722784.1">
    <property type="nucleotide sequence ID" value="NZ_JAAXPN010000013.1"/>
</dbReference>
<feature type="domain" description="Endonuclease GajA/Old nuclease/RecF-like AAA" evidence="1">
    <location>
        <begin position="18"/>
        <end position="234"/>
    </location>
</feature>